<dbReference type="PANTHER" id="PTHR35872">
    <property type="entry name" value="INTEGRAL MEMBRANE PROTEIN (AFU_ORTHOLOGUE AFUA_5G07110)"/>
    <property type="match status" value="1"/>
</dbReference>
<evidence type="ECO:0008006" key="5">
    <source>
        <dbReference type="Google" id="ProtNLM"/>
    </source>
</evidence>
<dbReference type="Pfam" id="PF11204">
    <property type="entry name" value="DUF2985"/>
    <property type="match status" value="1"/>
</dbReference>
<name>A0A8H3USF4_VENIN</name>
<dbReference type="InterPro" id="IPR021369">
    <property type="entry name" value="DUF2985"/>
</dbReference>
<evidence type="ECO:0000313" key="4">
    <source>
        <dbReference type="Proteomes" id="UP000433883"/>
    </source>
</evidence>
<keyword evidence="2" id="KW-0812">Transmembrane</keyword>
<keyword evidence="2" id="KW-1133">Transmembrane helix</keyword>
<gene>
    <name evidence="3" type="ORF">BLS_002885</name>
</gene>
<reference evidence="3 4" key="1">
    <citation type="submission" date="2019-11" db="EMBL/GenBank/DDBJ databases">
        <title>Venturia inaequalis Genome Resource.</title>
        <authorList>
            <person name="Lichtner F.J."/>
        </authorList>
    </citation>
    <scope>NUCLEOTIDE SEQUENCE [LARGE SCALE GENOMIC DNA]</scope>
    <source>
        <strain evidence="3">Bline_iso_100314</strain>
    </source>
</reference>
<dbReference type="Proteomes" id="UP000433883">
    <property type="component" value="Unassembled WGS sequence"/>
</dbReference>
<sequence>MSSDTPEPTFSPVHAANESPPPGRPSVAGDNSLSGRVRRASIKALEADMPLGFLSAAGSAVSKAPSLADIRRGSFTTDGYNNERAAEYEQHRRSSNASSTEGRGMGDRTGSGFGVTSTGRRKRENTIGSVNDQQYPLTEEPSILTTEGSRTGVVAPVNTSVEKESTSTEVSAKQPGAPVSAYPNGYTPPPKLPFKTSFKIGFVAFCKWCMTPLGFAIFIYGLNVVAWGGMLFLLLCNASPAMCKPTCNDINSPRRIWIEIDSQILNALFCVTGFGLVPWRFRDLYWLMVYRLGIRGKSKEQRMVGLRRLAGIHRNWFRLEGSQNWEQEDGSNLETNPAVPLPIAKKLDPPLTGERAPPTALWKMDYVIWMNCWNTFLQTVLCGFMWGLNRYDRPSWSTGLFVALACIVAALGGLMMFTEGKKVKKVEGIPTPVSQRLEDSEAIVLEGEKKMGRKEKKSGEGNTVLEQEVSRA</sequence>
<feature type="transmembrane region" description="Helical" evidence="2">
    <location>
        <begin position="400"/>
        <end position="417"/>
    </location>
</feature>
<evidence type="ECO:0000313" key="3">
    <source>
        <dbReference type="EMBL" id="KAE9974833.1"/>
    </source>
</evidence>
<evidence type="ECO:0000256" key="2">
    <source>
        <dbReference type="SAM" id="Phobius"/>
    </source>
</evidence>
<feature type="region of interest" description="Disordered" evidence="1">
    <location>
        <begin position="1"/>
        <end position="34"/>
    </location>
</feature>
<dbReference type="OrthoDB" id="6407410at2759"/>
<accession>A0A8H3USF4</accession>
<comment type="caution">
    <text evidence="3">The sequence shown here is derived from an EMBL/GenBank/DDBJ whole genome shotgun (WGS) entry which is preliminary data.</text>
</comment>
<feature type="compositionally biased region" description="Polar residues" evidence="1">
    <location>
        <begin position="126"/>
        <end position="136"/>
    </location>
</feature>
<dbReference type="AlphaFoldDB" id="A0A8H3USF4"/>
<feature type="transmembrane region" description="Helical" evidence="2">
    <location>
        <begin position="264"/>
        <end position="281"/>
    </location>
</feature>
<protein>
    <recommendedName>
        <fullName evidence="5">Alpha-l-rhamnosidase c protein</fullName>
    </recommendedName>
</protein>
<feature type="transmembrane region" description="Helical" evidence="2">
    <location>
        <begin position="213"/>
        <end position="235"/>
    </location>
</feature>
<evidence type="ECO:0000256" key="1">
    <source>
        <dbReference type="SAM" id="MobiDB-lite"/>
    </source>
</evidence>
<feature type="transmembrane region" description="Helical" evidence="2">
    <location>
        <begin position="366"/>
        <end position="388"/>
    </location>
</feature>
<feature type="region of interest" description="Disordered" evidence="1">
    <location>
        <begin position="448"/>
        <end position="472"/>
    </location>
</feature>
<feature type="region of interest" description="Disordered" evidence="1">
    <location>
        <begin position="57"/>
        <end position="141"/>
    </location>
</feature>
<organism evidence="3 4">
    <name type="scientific">Venturia inaequalis</name>
    <name type="common">Apple scab fungus</name>
    <dbReference type="NCBI Taxonomy" id="5025"/>
    <lineage>
        <taxon>Eukaryota</taxon>
        <taxon>Fungi</taxon>
        <taxon>Dikarya</taxon>
        <taxon>Ascomycota</taxon>
        <taxon>Pezizomycotina</taxon>
        <taxon>Dothideomycetes</taxon>
        <taxon>Pleosporomycetidae</taxon>
        <taxon>Venturiales</taxon>
        <taxon>Venturiaceae</taxon>
        <taxon>Venturia</taxon>
    </lineage>
</organism>
<proteinExistence type="predicted"/>
<dbReference type="EMBL" id="WNWQ01000194">
    <property type="protein sequence ID" value="KAE9974833.1"/>
    <property type="molecule type" value="Genomic_DNA"/>
</dbReference>
<dbReference type="PANTHER" id="PTHR35872:SF1">
    <property type="entry name" value="ALPHA-L-RHAMNOSIDASE C"/>
    <property type="match status" value="1"/>
</dbReference>
<keyword evidence="2" id="KW-0472">Membrane</keyword>